<dbReference type="GO" id="GO:0015679">
    <property type="term" value="P:plasma membrane copper ion transport"/>
    <property type="evidence" value="ECO:0007669"/>
    <property type="project" value="TreeGrafter"/>
</dbReference>
<dbReference type="Gene3D" id="2.40.30.170">
    <property type="match status" value="1"/>
</dbReference>
<gene>
    <name evidence="8" type="ORF">D3870_04680</name>
</gene>
<dbReference type="GO" id="GO:0030288">
    <property type="term" value="C:outer membrane-bounded periplasmic space"/>
    <property type="evidence" value="ECO:0007669"/>
    <property type="project" value="TreeGrafter"/>
</dbReference>
<feature type="domain" description="CusB-like barrel-sandwich hybrid" evidence="5">
    <location>
        <begin position="135"/>
        <end position="251"/>
    </location>
</feature>
<dbReference type="SUPFAM" id="SSF111369">
    <property type="entry name" value="HlyD-like secretion proteins"/>
    <property type="match status" value="1"/>
</dbReference>
<evidence type="ECO:0000259" key="7">
    <source>
        <dbReference type="Pfam" id="PF25975"/>
    </source>
</evidence>
<dbReference type="GO" id="GO:0016020">
    <property type="term" value="C:membrane"/>
    <property type="evidence" value="ECO:0007669"/>
    <property type="project" value="InterPro"/>
</dbReference>
<evidence type="ECO:0000313" key="8">
    <source>
        <dbReference type="EMBL" id="RJG05410.1"/>
    </source>
</evidence>
<dbReference type="Pfam" id="PF25869">
    <property type="entry name" value="3HB_CusB"/>
    <property type="match status" value="1"/>
</dbReference>
<dbReference type="GO" id="GO:0022857">
    <property type="term" value="F:transmembrane transporter activity"/>
    <property type="evidence" value="ECO:0007669"/>
    <property type="project" value="InterPro"/>
</dbReference>
<dbReference type="Pfam" id="PF25975">
    <property type="entry name" value="CzcB_C"/>
    <property type="match status" value="1"/>
</dbReference>
<feature type="domain" description="CzcB-like C-terminal circularly permuted SH3-like" evidence="7">
    <location>
        <begin position="339"/>
        <end position="398"/>
    </location>
</feature>
<dbReference type="InterPro" id="IPR058792">
    <property type="entry name" value="Beta-barrel_RND_2"/>
</dbReference>
<dbReference type="Proteomes" id="UP000285190">
    <property type="component" value="Unassembled WGS sequence"/>
</dbReference>
<dbReference type="InterPro" id="IPR051909">
    <property type="entry name" value="MFP_Cation_Efflux"/>
</dbReference>
<dbReference type="Pfam" id="PF11604">
    <property type="entry name" value="CusF_Ec"/>
    <property type="match status" value="1"/>
</dbReference>
<proteinExistence type="inferred from homology"/>
<dbReference type="InterPro" id="IPR058790">
    <property type="entry name" value="BSH_CusB"/>
</dbReference>
<dbReference type="Pfam" id="PF25919">
    <property type="entry name" value="BSH_CusB"/>
    <property type="match status" value="1"/>
</dbReference>
<dbReference type="PANTHER" id="PTHR30097">
    <property type="entry name" value="CATION EFFLUX SYSTEM PROTEIN CUSB"/>
    <property type="match status" value="1"/>
</dbReference>
<evidence type="ECO:0000259" key="5">
    <source>
        <dbReference type="Pfam" id="PF25919"/>
    </source>
</evidence>
<evidence type="ECO:0000313" key="9">
    <source>
        <dbReference type="Proteomes" id="UP000285190"/>
    </source>
</evidence>
<feature type="domain" description="CusB-like three alpha-helical bundle" evidence="4">
    <location>
        <begin position="170"/>
        <end position="217"/>
    </location>
</feature>
<organism evidence="8 9">
    <name type="scientific">Noviherbaspirillum cavernae</name>
    <dbReference type="NCBI Taxonomy" id="2320862"/>
    <lineage>
        <taxon>Bacteria</taxon>
        <taxon>Pseudomonadati</taxon>
        <taxon>Pseudomonadota</taxon>
        <taxon>Betaproteobacteria</taxon>
        <taxon>Burkholderiales</taxon>
        <taxon>Oxalobacteraceae</taxon>
        <taxon>Noviherbaspirillum</taxon>
    </lineage>
</organism>
<evidence type="ECO:0000259" key="6">
    <source>
        <dbReference type="Pfam" id="PF25954"/>
    </source>
</evidence>
<dbReference type="GO" id="GO:0046914">
    <property type="term" value="F:transition metal ion binding"/>
    <property type="evidence" value="ECO:0007669"/>
    <property type="project" value="TreeGrafter"/>
</dbReference>
<protein>
    <submittedName>
        <fullName evidence="8">Efflux RND transporter periplasmic adaptor subunit</fullName>
    </submittedName>
</protein>
<dbReference type="InterPro" id="IPR045800">
    <property type="entry name" value="HMBD"/>
</dbReference>
<accession>A0A418WYU5</accession>
<dbReference type="RefSeq" id="WP_119737080.1">
    <property type="nucleotide sequence ID" value="NZ_QYUN01000002.1"/>
</dbReference>
<dbReference type="InterPro" id="IPR058791">
    <property type="entry name" value="3HB_CusB"/>
</dbReference>
<name>A0A418WYU5_9BURK</name>
<dbReference type="Gene3D" id="2.40.50.320">
    <property type="entry name" value="Copper binding periplasmic protein CusF"/>
    <property type="match status" value="1"/>
</dbReference>
<keyword evidence="9" id="KW-1185">Reference proteome</keyword>
<evidence type="ECO:0000256" key="1">
    <source>
        <dbReference type="ARBA" id="ARBA00009477"/>
    </source>
</evidence>
<dbReference type="NCBIfam" id="TIGR01730">
    <property type="entry name" value="RND_mfp"/>
    <property type="match status" value="1"/>
</dbReference>
<comment type="similarity">
    <text evidence="1">Belongs to the membrane fusion protein (MFP) (TC 8.A.1) family.</text>
</comment>
<reference evidence="8 9" key="1">
    <citation type="submission" date="2018-09" db="EMBL/GenBank/DDBJ databases">
        <authorList>
            <person name="Zhu H."/>
        </authorList>
    </citation>
    <scope>NUCLEOTIDE SEQUENCE [LARGE SCALE GENOMIC DNA]</scope>
    <source>
        <strain evidence="8 9">K2R10-39</strain>
    </source>
</reference>
<dbReference type="Pfam" id="PF25954">
    <property type="entry name" value="Beta-barrel_RND_2"/>
    <property type="match status" value="1"/>
</dbReference>
<dbReference type="Gene3D" id="2.40.50.100">
    <property type="match status" value="1"/>
</dbReference>
<dbReference type="InterPro" id="IPR021647">
    <property type="entry name" value="CusF_Ec"/>
</dbReference>
<evidence type="ECO:0000259" key="3">
    <source>
        <dbReference type="Pfam" id="PF19335"/>
    </source>
</evidence>
<dbReference type="AlphaFoldDB" id="A0A418WYU5"/>
<dbReference type="GO" id="GO:0060003">
    <property type="term" value="P:copper ion export"/>
    <property type="evidence" value="ECO:0007669"/>
    <property type="project" value="TreeGrafter"/>
</dbReference>
<feature type="domain" description="CusB-like beta-barrel" evidence="6">
    <location>
        <begin position="255"/>
        <end position="332"/>
    </location>
</feature>
<dbReference type="InterPro" id="IPR006143">
    <property type="entry name" value="RND_pump_MFP"/>
</dbReference>
<dbReference type="EMBL" id="QYUN01000002">
    <property type="protein sequence ID" value="RJG05410.1"/>
    <property type="molecule type" value="Genomic_DNA"/>
</dbReference>
<dbReference type="Gene3D" id="2.40.420.20">
    <property type="match status" value="1"/>
</dbReference>
<dbReference type="Pfam" id="PF19335">
    <property type="entry name" value="HMBD"/>
    <property type="match status" value="1"/>
</dbReference>
<dbReference type="InterPro" id="IPR042230">
    <property type="entry name" value="CusF_sf"/>
</dbReference>
<evidence type="ECO:0000259" key="4">
    <source>
        <dbReference type="Pfam" id="PF25869"/>
    </source>
</evidence>
<evidence type="ECO:0000256" key="2">
    <source>
        <dbReference type="ARBA" id="ARBA00022448"/>
    </source>
</evidence>
<dbReference type="Gene3D" id="6.10.140.730">
    <property type="match status" value="1"/>
</dbReference>
<sequence length="512" mass="54474">MKSASTLKAVKAVALLFAGAGLAFGGYWTGMHKSAGDAPPSSAVADKIDPATGRKVLYWHDPMVPGHKFDKPGKSPFMDMQLVPVYADEAAADGVKINPSLQQNLGIRFAAVRREDARDSFEMVGTTQFDESVAEVVQSRVTGYIERLHARAPMQRVKRGEPIASLFVLDWIAPQEEYLALKRAGNNDLAAAARQRMRALSIPDGLVAQAERTGQAQKHFTITSPVTGVITELAVRDGAMVSPGVTIAKVAGLQKLWLIAEVPELLATSVRPAMTVEATFAGDPSHKYSGKVREVLPGVSTATRTVQARLELDNRDGKLTPGMLMRVRLGAEQSVSRLLVPTEAVITTGKRSVVLVAGDNNSMQPVTVTTGRDISGDTEILSGLSEGQRVVASGQFLIDSEASLKAVLPRLAVAQANAQAAGTSASPSSPKASSAPAYHGVGKVERIDKDAFTISHQPIPALQWGAMTMGFKKQRPDAFPDIKVGQSVEFSFTQANDDYVLVEVKPASGGAK</sequence>
<keyword evidence="2" id="KW-0813">Transport</keyword>
<dbReference type="PANTHER" id="PTHR30097:SF15">
    <property type="entry name" value="CATION EFFLUX SYSTEM PROTEIN CUSB"/>
    <property type="match status" value="1"/>
</dbReference>
<dbReference type="OrthoDB" id="9806939at2"/>
<dbReference type="InterPro" id="IPR058649">
    <property type="entry name" value="CzcB_C"/>
</dbReference>
<comment type="caution">
    <text evidence="8">The sequence shown here is derived from an EMBL/GenBank/DDBJ whole genome shotgun (WGS) entry which is preliminary data.</text>
</comment>
<feature type="domain" description="Heavy metal binding" evidence="3">
    <location>
        <begin position="58"/>
        <end position="85"/>
    </location>
</feature>